<dbReference type="EMBL" id="Z78157">
    <property type="protein sequence ID" value="CAB01559.1"/>
    <property type="molecule type" value="mRNA"/>
</dbReference>
<feature type="non-terminal residue" evidence="1">
    <location>
        <position position="122"/>
    </location>
</feature>
<organism evidence="1">
    <name type="scientific">Mus musculus</name>
    <name type="common">Mouse</name>
    <dbReference type="NCBI Taxonomy" id="10090"/>
    <lineage>
        <taxon>Eukaryota</taxon>
        <taxon>Metazoa</taxon>
        <taxon>Chordata</taxon>
        <taxon>Craniata</taxon>
        <taxon>Vertebrata</taxon>
        <taxon>Euteleostomi</taxon>
        <taxon>Mammalia</taxon>
        <taxon>Eutheria</taxon>
        <taxon>Euarchontoglires</taxon>
        <taxon>Glires</taxon>
        <taxon>Rodentia</taxon>
        <taxon>Myomorpha</taxon>
        <taxon>Muroidea</taxon>
        <taxon>Muridae</taxon>
        <taxon>Murinae</taxon>
        <taxon>Mus</taxon>
        <taxon>Mus</taxon>
    </lineage>
</organism>
<protein>
    <submittedName>
        <fullName evidence="1">Unknown protein</fullName>
    </submittedName>
</protein>
<name>Q62501_MOUSE</name>
<sequence length="122" mass="13699">GGYTIIQKSLGGSEIGPWLNEGKSTQLLYLGTHGTSVSPLHCAEWKPLPGPLSNWSCVQCSPYKRDRNVRFMMRSPIRHTLSSLKRHPYMSRTQQGADSLNMAWSEMLDNHGLPVVLTDFLK</sequence>
<reference evidence="1" key="1">
    <citation type="journal article" date="1997" name="Genomics">
        <title>Cloning of the genes encoding two murine and human cochlear unconventional type I myosins.</title>
        <authorList>
            <person name="Crozet F."/>
            <person name="El-Amraoui A."/>
            <person name="Blanchard S."/>
            <person name="Lenoir M."/>
            <person name="Ripoll C."/>
            <person name="Vago P."/>
            <person name="Hamel C."/>
            <person name="Fizames C."/>
            <person name="Levi-Acobas F."/>
            <person name="Depetris D."/>
            <person name="Mattei M.-G."/>
            <person name="Weil D."/>
            <person name="Pujol R."/>
            <person name="Petit C."/>
        </authorList>
    </citation>
    <scope>NUCLEOTIDE SEQUENCE</scope>
    <source>
        <tissue evidence="1">Cochlea</tissue>
    </source>
</reference>
<evidence type="ECO:0000313" key="1">
    <source>
        <dbReference type="EMBL" id="CAB01559.1"/>
    </source>
</evidence>
<feature type="non-terminal residue" evidence="1">
    <location>
        <position position="1"/>
    </location>
</feature>
<accession>Q62501</accession>
<proteinExistence type="evidence at transcript level"/>
<gene>
    <name evidence="1" type="primary">unknown</name>
</gene>
<dbReference type="AlphaFoldDB" id="Q62501"/>